<dbReference type="GO" id="GO:0005576">
    <property type="term" value="C:extracellular region"/>
    <property type="evidence" value="ECO:0007669"/>
    <property type="project" value="UniProtKB-SubCell"/>
</dbReference>
<evidence type="ECO:0000256" key="7">
    <source>
        <dbReference type="RuleBase" id="RU363034"/>
    </source>
</evidence>
<dbReference type="FunFam" id="2.40.10.10:FF:000015">
    <property type="entry name" value="Atrial natriuretic peptide-converting enzyme"/>
    <property type="match status" value="1"/>
</dbReference>
<name>A0ABD2PGS2_9CUCU</name>
<dbReference type="Gene3D" id="2.40.10.10">
    <property type="entry name" value="Trypsin-like serine proteases"/>
    <property type="match status" value="3"/>
</dbReference>
<comment type="caution">
    <text evidence="9">The sequence shown here is derived from an EMBL/GenBank/DDBJ whole genome shotgun (WGS) entry which is preliminary data.</text>
</comment>
<dbReference type="InterPro" id="IPR001314">
    <property type="entry name" value="Peptidase_S1A"/>
</dbReference>
<dbReference type="EMBL" id="JABFTP020000186">
    <property type="protein sequence ID" value="KAL3290209.1"/>
    <property type="molecule type" value="Genomic_DNA"/>
</dbReference>
<evidence type="ECO:0000259" key="8">
    <source>
        <dbReference type="PROSITE" id="PS50240"/>
    </source>
</evidence>
<dbReference type="PROSITE" id="PS50240">
    <property type="entry name" value="TRYPSIN_DOM"/>
    <property type="match status" value="1"/>
</dbReference>
<reference evidence="9 10" key="1">
    <citation type="journal article" date="2021" name="BMC Biol.">
        <title>Horizontally acquired antibacterial genes associated with adaptive radiation of ladybird beetles.</title>
        <authorList>
            <person name="Li H.S."/>
            <person name="Tang X.F."/>
            <person name="Huang Y.H."/>
            <person name="Xu Z.Y."/>
            <person name="Chen M.L."/>
            <person name="Du X.Y."/>
            <person name="Qiu B.Y."/>
            <person name="Chen P.T."/>
            <person name="Zhang W."/>
            <person name="Slipinski A."/>
            <person name="Escalona H.E."/>
            <person name="Waterhouse R.M."/>
            <person name="Zwick A."/>
            <person name="Pang H."/>
        </authorList>
    </citation>
    <scope>NUCLEOTIDE SEQUENCE [LARGE SCALE GENOMIC DNA]</scope>
    <source>
        <strain evidence="9">SYSU2018</strain>
    </source>
</reference>
<protein>
    <recommendedName>
        <fullName evidence="8">Peptidase S1 domain-containing protein</fullName>
    </recommendedName>
</protein>
<evidence type="ECO:0000256" key="6">
    <source>
        <dbReference type="ARBA" id="ARBA00023157"/>
    </source>
</evidence>
<dbReference type="PANTHER" id="PTHR24258">
    <property type="entry name" value="SERINE PROTEASE-RELATED"/>
    <property type="match status" value="1"/>
</dbReference>
<dbReference type="Pfam" id="PF00089">
    <property type="entry name" value="Trypsin"/>
    <property type="match status" value="1"/>
</dbReference>
<dbReference type="InterPro" id="IPR033116">
    <property type="entry name" value="TRYPSIN_SER"/>
</dbReference>
<comment type="subcellular location">
    <subcellularLocation>
        <location evidence="1">Secreted</location>
    </subcellularLocation>
</comment>
<sequence>MSNDPGVVALLRKSVCGYEGNTPLVWCPAQRAKTPDTNNNFVDPVTSAPQYESTTEQITRNAGLLRKPNCGFSNITNSRIVGGVPAKLGEFPWMVALGYRNKKNPSVPQWLCGASLISDRHLLTAAHCVYGRSDLYLARIGDLDLYSDDDGASPEDILLESARVHEDFIQARNDIAVLKLSRRVTNPTVWPICLPVEDSLRTRSFVGYRPVVAGWGSIYFQGPSSSALLEVGVDVVTTADCKAAHRMADDNVICAGFQSGGKDSCKGDSGGPLMHIASEPNNLRITQIGVVSYGFKCAEPGYPGVYTRVSKYIDWIEKNML</sequence>
<dbReference type="SMART" id="SM00020">
    <property type="entry name" value="Tryp_SPc"/>
    <property type="match status" value="1"/>
</dbReference>
<organism evidence="9 10">
    <name type="scientific">Cryptolaemus montrouzieri</name>
    <dbReference type="NCBI Taxonomy" id="559131"/>
    <lineage>
        <taxon>Eukaryota</taxon>
        <taxon>Metazoa</taxon>
        <taxon>Ecdysozoa</taxon>
        <taxon>Arthropoda</taxon>
        <taxon>Hexapoda</taxon>
        <taxon>Insecta</taxon>
        <taxon>Pterygota</taxon>
        <taxon>Neoptera</taxon>
        <taxon>Endopterygota</taxon>
        <taxon>Coleoptera</taxon>
        <taxon>Polyphaga</taxon>
        <taxon>Cucujiformia</taxon>
        <taxon>Coccinelloidea</taxon>
        <taxon>Coccinellidae</taxon>
        <taxon>Scymninae</taxon>
        <taxon>Scymnini</taxon>
        <taxon>Cryptolaemus</taxon>
    </lineage>
</organism>
<dbReference type="Proteomes" id="UP001516400">
    <property type="component" value="Unassembled WGS sequence"/>
</dbReference>
<evidence type="ECO:0000313" key="10">
    <source>
        <dbReference type="Proteomes" id="UP001516400"/>
    </source>
</evidence>
<dbReference type="InterPro" id="IPR009003">
    <property type="entry name" value="Peptidase_S1_PA"/>
</dbReference>
<evidence type="ECO:0000256" key="4">
    <source>
        <dbReference type="ARBA" id="ARBA00022801"/>
    </source>
</evidence>
<dbReference type="InterPro" id="IPR043504">
    <property type="entry name" value="Peptidase_S1_PA_chymotrypsin"/>
</dbReference>
<keyword evidence="6" id="KW-1015">Disulfide bond</keyword>
<dbReference type="PANTHER" id="PTHR24258:SF116">
    <property type="entry name" value="FI16631P1-RELATED"/>
    <property type="match status" value="1"/>
</dbReference>
<evidence type="ECO:0000256" key="3">
    <source>
        <dbReference type="ARBA" id="ARBA00022670"/>
    </source>
</evidence>
<dbReference type="SUPFAM" id="SSF50494">
    <property type="entry name" value="Trypsin-like serine proteases"/>
    <property type="match status" value="1"/>
</dbReference>
<dbReference type="GO" id="GO:0006508">
    <property type="term" value="P:proteolysis"/>
    <property type="evidence" value="ECO:0007669"/>
    <property type="project" value="UniProtKB-KW"/>
</dbReference>
<dbReference type="AlphaFoldDB" id="A0ABD2PGS2"/>
<feature type="domain" description="Peptidase S1" evidence="8">
    <location>
        <begin position="80"/>
        <end position="321"/>
    </location>
</feature>
<dbReference type="InterPro" id="IPR018114">
    <property type="entry name" value="TRYPSIN_HIS"/>
</dbReference>
<proteinExistence type="predicted"/>
<dbReference type="InterPro" id="IPR001254">
    <property type="entry name" value="Trypsin_dom"/>
</dbReference>
<dbReference type="PROSITE" id="PS00134">
    <property type="entry name" value="TRYPSIN_HIS"/>
    <property type="match status" value="1"/>
</dbReference>
<dbReference type="GO" id="GO:0008236">
    <property type="term" value="F:serine-type peptidase activity"/>
    <property type="evidence" value="ECO:0007669"/>
    <property type="project" value="UniProtKB-KW"/>
</dbReference>
<keyword evidence="4 7" id="KW-0378">Hydrolase</keyword>
<evidence type="ECO:0000256" key="2">
    <source>
        <dbReference type="ARBA" id="ARBA00022525"/>
    </source>
</evidence>
<accession>A0ABD2PGS2</accession>
<gene>
    <name evidence="9" type="ORF">HHI36_023568</name>
</gene>
<evidence type="ECO:0000256" key="1">
    <source>
        <dbReference type="ARBA" id="ARBA00004613"/>
    </source>
</evidence>
<evidence type="ECO:0000313" key="9">
    <source>
        <dbReference type="EMBL" id="KAL3290209.1"/>
    </source>
</evidence>
<keyword evidence="10" id="KW-1185">Reference proteome</keyword>
<keyword evidence="3 7" id="KW-0645">Protease</keyword>
<evidence type="ECO:0000256" key="5">
    <source>
        <dbReference type="ARBA" id="ARBA00022825"/>
    </source>
</evidence>
<dbReference type="PROSITE" id="PS00135">
    <property type="entry name" value="TRYPSIN_SER"/>
    <property type="match status" value="1"/>
</dbReference>
<dbReference type="CDD" id="cd00190">
    <property type="entry name" value="Tryp_SPc"/>
    <property type="match status" value="1"/>
</dbReference>
<dbReference type="PRINTS" id="PR00722">
    <property type="entry name" value="CHYMOTRYPSIN"/>
</dbReference>
<keyword evidence="5 7" id="KW-0720">Serine protease</keyword>
<keyword evidence="2" id="KW-0964">Secreted</keyword>